<evidence type="ECO:0000313" key="2">
    <source>
        <dbReference type="Proteomes" id="UP000324222"/>
    </source>
</evidence>
<proteinExistence type="predicted"/>
<dbReference type="AlphaFoldDB" id="A0A5B7D6A8"/>
<keyword evidence="2" id="KW-1185">Reference proteome</keyword>
<dbReference type="Proteomes" id="UP000324222">
    <property type="component" value="Unassembled WGS sequence"/>
</dbReference>
<gene>
    <name evidence="1" type="ORF">E2C01_009647</name>
</gene>
<comment type="caution">
    <text evidence="1">The sequence shown here is derived from an EMBL/GenBank/DDBJ whole genome shotgun (WGS) entry which is preliminary data.</text>
</comment>
<accession>A0A5B7D6A8</accession>
<dbReference type="EMBL" id="VSRR010000539">
    <property type="protein sequence ID" value="MPC16810.1"/>
    <property type="molecule type" value="Genomic_DNA"/>
</dbReference>
<reference evidence="1 2" key="1">
    <citation type="submission" date="2019-05" db="EMBL/GenBank/DDBJ databases">
        <title>Another draft genome of Portunus trituberculatus and its Hox gene families provides insights of decapod evolution.</title>
        <authorList>
            <person name="Jeong J.-H."/>
            <person name="Song I."/>
            <person name="Kim S."/>
            <person name="Choi T."/>
            <person name="Kim D."/>
            <person name="Ryu S."/>
            <person name="Kim W."/>
        </authorList>
    </citation>
    <scope>NUCLEOTIDE SEQUENCE [LARGE SCALE GENOMIC DNA]</scope>
    <source>
        <tissue evidence="1">Muscle</tissue>
    </source>
</reference>
<name>A0A5B7D6A8_PORTR</name>
<organism evidence="1 2">
    <name type="scientific">Portunus trituberculatus</name>
    <name type="common">Swimming crab</name>
    <name type="synonym">Neptunus trituberculatus</name>
    <dbReference type="NCBI Taxonomy" id="210409"/>
    <lineage>
        <taxon>Eukaryota</taxon>
        <taxon>Metazoa</taxon>
        <taxon>Ecdysozoa</taxon>
        <taxon>Arthropoda</taxon>
        <taxon>Crustacea</taxon>
        <taxon>Multicrustacea</taxon>
        <taxon>Malacostraca</taxon>
        <taxon>Eumalacostraca</taxon>
        <taxon>Eucarida</taxon>
        <taxon>Decapoda</taxon>
        <taxon>Pleocyemata</taxon>
        <taxon>Brachyura</taxon>
        <taxon>Eubrachyura</taxon>
        <taxon>Portunoidea</taxon>
        <taxon>Portunidae</taxon>
        <taxon>Portuninae</taxon>
        <taxon>Portunus</taxon>
    </lineage>
</organism>
<protein>
    <submittedName>
        <fullName evidence="1">Uncharacterized protein</fullName>
    </submittedName>
</protein>
<evidence type="ECO:0000313" key="1">
    <source>
        <dbReference type="EMBL" id="MPC16810.1"/>
    </source>
</evidence>
<sequence length="113" mass="12678">MGGKSQLAPIPACPHPTMAATPEITHTLARVLAQDDGTFVAAARWRYYVLHCGKHEGWRDGGGRDGDECWSTRWQVTMGGWGQISVGRWWGQVTVDRRGWQITMGRQRRVSVD</sequence>